<evidence type="ECO:0000313" key="1">
    <source>
        <dbReference type="EMBL" id="ALO79563.1"/>
    </source>
</evidence>
<protein>
    <submittedName>
        <fullName evidence="1">Uncharacterized protein</fullName>
    </submittedName>
</protein>
<gene>
    <name evidence="1" type="ORF">BM10_159</name>
</gene>
<name>A0A0S2MUP1_9CAUD</name>
<keyword evidence="2" id="KW-1185">Reference proteome</keyword>
<sequence>MIKAKAFEKWIGTSGYVSDPEFDRLTELLSKLPVVDAGSSGGLIFASETMVYATADEQYLRLTYQVRTPKTPMGMKYTYYFGEA</sequence>
<reference evidence="2" key="1">
    <citation type="submission" date="2015-11" db="EMBL/GenBank/DDBJ databases">
        <authorList>
            <person name="Sharaf A."/>
            <person name="Marie M.E."/>
            <person name="Esson H."/>
            <person name="El-Afifi I.S."/>
            <person name="Hammad M.A."/>
        </authorList>
    </citation>
    <scope>NUCLEOTIDE SEQUENCE [LARGE SCALE GENOMIC DNA]</scope>
</reference>
<dbReference type="OrthoDB" id="26086at10239"/>
<dbReference type="Proteomes" id="UP000225963">
    <property type="component" value="Segment"/>
</dbReference>
<evidence type="ECO:0000313" key="2">
    <source>
        <dbReference type="Proteomes" id="UP000225963"/>
    </source>
</evidence>
<proteinExistence type="predicted"/>
<organism evidence="1 2">
    <name type="scientific">Bacillus phage BM15</name>
    <dbReference type="NCBI Taxonomy" id="1755680"/>
    <lineage>
        <taxon>Viruses</taxon>
        <taxon>Duplodnaviria</taxon>
        <taxon>Heunggongvirae</taxon>
        <taxon>Uroviricota</taxon>
        <taxon>Caudoviricetes</taxon>
        <taxon>Herelleviridae</taxon>
        <taxon>Bastillevirinae</taxon>
        <taxon>Caeruleovirus</taxon>
        <taxon>Caeruleovirus BM15</taxon>
    </lineage>
</organism>
<accession>A0A0S2MUP1</accession>
<dbReference type="EMBL" id="KT995480">
    <property type="protein sequence ID" value="ALO79563.1"/>
    <property type="molecule type" value="Genomic_DNA"/>
</dbReference>